<accession>A0A318KVG9</accession>
<organism evidence="2 3">
    <name type="scientific">Rivihabitans pingtungensis</name>
    <dbReference type="NCBI Taxonomy" id="1054498"/>
    <lineage>
        <taxon>Bacteria</taxon>
        <taxon>Pseudomonadati</taxon>
        <taxon>Pseudomonadota</taxon>
        <taxon>Betaproteobacteria</taxon>
        <taxon>Neisseriales</taxon>
        <taxon>Aquaspirillaceae</taxon>
        <taxon>Rivihabitans</taxon>
    </lineage>
</organism>
<gene>
    <name evidence="2" type="ORF">DFR34_10139</name>
</gene>
<evidence type="ECO:0000313" key="3">
    <source>
        <dbReference type="Proteomes" id="UP000247555"/>
    </source>
</evidence>
<dbReference type="InterPro" id="IPR027417">
    <property type="entry name" value="P-loop_NTPase"/>
</dbReference>
<dbReference type="Gene3D" id="3.40.50.300">
    <property type="entry name" value="P-loop containing nucleotide triphosphate hydrolases"/>
    <property type="match status" value="1"/>
</dbReference>
<sequence length="310" mass="33500">MSKTPINLFTGFLGAGKTTALLHLLAHKPADEVWAVIVNEFGEIGIDGAVLSGGGAEVREIAGGCLCCATGPQLPVTLVKLIREKRPHRVLIEASGLAHASNVVDELRRPPLGEALDIQASITVVDPRQFIDANYRRHPIYRDQIELADVLAASKADLADAATLAAFQEQAQALFPPKARIEVMQHGQLDPAWLSLPARPAARYRPKLAPADSGMSSAGWTFASEVVFDLERVGALLRTLPQRVPGLARAKAVLRMGPHDWLWFNWVAGGEWAATQVAWRRDSRFELIAPPGDWAAEIEAELGRAIAAVA</sequence>
<proteinExistence type="predicted"/>
<dbReference type="Proteomes" id="UP000247555">
    <property type="component" value="Unassembled WGS sequence"/>
</dbReference>
<evidence type="ECO:0000313" key="2">
    <source>
        <dbReference type="EMBL" id="PXX81810.1"/>
    </source>
</evidence>
<keyword evidence="3" id="KW-1185">Reference proteome</keyword>
<dbReference type="PANTHER" id="PTHR13748:SF46">
    <property type="entry name" value="ZINC CHAPERONE YEIR"/>
    <property type="match status" value="1"/>
</dbReference>
<dbReference type="InterPro" id="IPR051316">
    <property type="entry name" value="Zinc-reg_GTPase_activator"/>
</dbReference>
<name>A0A318KVG9_9NEIS</name>
<protein>
    <submittedName>
        <fullName evidence="2">G3E family GTPase</fullName>
    </submittedName>
</protein>
<dbReference type="Pfam" id="PF02492">
    <property type="entry name" value="cobW"/>
    <property type="match status" value="1"/>
</dbReference>
<reference evidence="2 3" key="1">
    <citation type="submission" date="2018-05" db="EMBL/GenBank/DDBJ databases">
        <title>Genomic Encyclopedia of Type Strains, Phase IV (KMG-IV): sequencing the most valuable type-strain genomes for metagenomic binning, comparative biology and taxonomic classification.</title>
        <authorList>
            <person name="Goeker M."/>
        </authorList>
    </citation>
    <scope>NUCLEOTIDE SEQUENCE [LARGE SCALE GENOMIC DNA]</scope>
    <source>
        <strain evidence="2 3">DSM 29661</strain>
    </source>
</reference>
<dbReference type="EMBL" id="QJKI01000001">
    <property type="protein sequence ID" value="PXX81810.1"/>
    <property type="molecule type" value="Genomic_DNA"/>
</dbReference>
<dbReference type="SUPFAM" id="SSF52540">
    <property type="entry name" value="P-loop containing nucleoside triphosphate hydrolases"/>
    <property type="match status" value="1"/>
</dbReference>
<evidence type="ECO:0000259" key="1">
    <source>
        <dbReference type="Pfam" id="PF02492"/>
    </source>
</evidence>
<dbReference type="CDD" id="cd03112">
    <property type="entry name" value="CobW-like"/>
    <property type="match status" value="1"/>
</dbReference>
<dbReference type="InterPro" id="IPR003495">
    <property type="entry name" value="CobW/HypB/UreG_nucleotide-bd"/>
</dbReference>
<dbReference type="PANTHER" id="PTHR13748">
    <property type="entry name" value="COBW-RELATED"/>
    <property type="match status" value="1"/>
</dbReference>
<comment type="caution">
    <text evidence="2">The sequence shown here is derived from an EMBL/GenBank/DDBJ whole genome shotgun (WGS) entry which is preliminary data.</text>
</comment>
<dbReference type="OrthoDB" id="9808822at2"/>
<dbReference type="GO" id="GO:0005737">
    <property type="term" value="C:cytoplasm"/>
    <property type="evidence" value="ECO:0007669"/>
    <property type="project" value="TreeGrafter"/>
</dbReference>
<dbReference type="RefSeq" id="WP_110389148.1">
    <property type="nucleotide sequence ID" value="NZ_CALCOA010000066.1"/>
</dbReference>
<feature type="domain" description="CobW/HypB/UreG nucleotide-binding" evidence="1">
    <location>
        <begin position="6"/>
        <end position="175"/>
    </location>
</feature>
<dbReference type="AlphaFoldDB" id="A0A318KVG9"/>